<keyword evidence="5 10" id="KW-0812">Transmembrane</keyword>
<dbReference type="PANTHER" id="PTHR43829">
    <property type="entry name" value="AQUAPORIN OR AQUAGLYCEROPORIN RELATED"/>
    <property type="match status" value="1"/>
</dbReference>
<evidence type="ECO:0000256" key="1">
    <source>
        <dbReference type="ARBA" id="ARBA00004651"/>
    </source>
</evidence>
<evidence type="ECO:0000256" key="5">
    <source>
        <dbReference type="ARBA" id="ARBA00022692"/>
    </source>
</evidence>
<dbReference type="SUPFAM" id="SSF81338">
    <property type="entry name" value="Aquaporin-like"/>
    <property type="match status" value="1"/>
</dbReference>
<comment type="subcellular location">
    <subcellularLocation>
        <location evidence="1">Cell membrane</location>
        <topology evidence="1">Multi-pass membrane protein</topology>
    </subcellularLocation>
</comment>
<evidence type="ECO:0000256" key="10">
    <source>
        <dbReference type="RuleBase" id="RU000477"/>
    </source>
</evidence>
<reference evidence="11 12" key="2">
    <citation type="journal article" date="2021" name="Genomics">
        <title>High-quality reference genome for Clonorchis sinensis.</title>
        <authorList>
            <person name="Young N.D."/>
            <person name="Stroehlein A.J."/>
            <person name="Kinkar L."/>
            <person name="Wang T."/>
            <person name="Sohn W.M."/>
            <person name="Chang B.C.H."/>
            <person name="Kaur P."/>
            <person name="Weisz D."/>
            <person name="Dudchenko O."/>
            <person name="Aiden E.L."/>
            <person name="Korhonen P.K."/>
            <person name="Gasser R.B."/>
        </authorList>
    </citation>
    <scope>NUCLEOTIDE SEQUENCE [LARGE SCALE GENOMIC DNA]</scope>
    <source>
        <strain evidence="11">Cs-k2</strain>
    </source>
</reference>
<evidence type="ECO:0000313" key="12">
    <source>
        <dbReference type="Proteomes" id="UP000286415"/>
    </source>
</evidence>
<dbReference type="AlphaFoldDB" id="A0A419QDK6"/>
<evidence type="ECO:0000256" key="7">
    <source>
        <dbReference type="ARBA" id="ARBA00022989"/>
    </source>
</evidence>
<evidence type="ECO:0000256" key="8">
    <source>
        <dbReference type="ARBA" id="ARBA00023136"/>
    </source>
</evidence>
<proteinExistence type="inferred from homology"/>
<evidence type="ECO:0000256" key="4">
    <source>
        <dbReference type="ARBA" id="ARBA00022475"/>
    </source>
</evidence>
<evidence type="ECO:0000256" key="2">
    <source>
        <dbReference type="ARBA" id="ARBA00006175"/>
    </source>
</evidence>
<dbReference type="InterPro" id="IPR023275">
    <property type="entry name" value="Aquaporin_3"/>
</dbReference>
<dbReference type="STRING" id="79923.A0A419QDK6"/>
<evidence type="ECO:0000256" key="3">
    <source>
        <dbReference type="ARBA" id="ARBA00022448"/>
    </source>
</evidence>
<evidence type="ECO:0000256" key="6">
    <source>
        <dbReference type="ARBA" id="ARBA00022737"/>
    </source>
</evidence>
<keyword evidence="9" id="KW-0325">Glycoprotein</keyword>
<keyword evidence="3 10" id="KW-0813">Transport</keyword>
<protein>
    <submittedName>
        <fullName evidence="11">Aquaporin-3</fullName>
    </submittedName>
</protein>
<dbReference type="InterPro" id="IPR050363">
    <property type="entry name" value="MIP/Aquaporin"/>
</dbReference>
<comment type="caution">
    <text evidence="11">The sequence shown here is derived from an EMBL/GenBank/DDBJ whole genome shotgun (WGS) entry which is preliminary data.</text>
</comment>
<comment type="similarity">
    <text evidence="2 10">Belongs to the MIP/aquaporin (TC 1.A.8) family.</text>
</comment>
<sequence length="293" mass="31352">MPGSLSSYEYERVSCQSKYENTIHRWADKIRLTRLPLLRVFIGELAGTMILIIFGNAVVAQSVFGSNVSAFSISFGWGLAVAFGVFISGTLGYGLLNPAVALAFAFDAKVPWIVVPVATIAEVIGAFLGGLIVYCNYQVNIQLLDPGLTTKTLGIFCTAPSNAGNLAGFYDQIIGTALLALMVLAMGDYFDVPTYVFPIFVGLLITALVGAFGVNAGAALNPARDLGPRLAALAVGYKDAFTAYNSYCWVPVAGPYIGAIVGVLLYELLIGVHVRGLKEEEEHQKKLKDSDDY</sequence>
<dbReference type="PRINTS" id="PR02015">
    <property type="entry name" value="AQUAPORIN3"/>
</dbReference>
<accession>A0A419QDK6</accession>
<keyword evidence="7" id="KW-1133">Transmembrane helix</keyword>
<dbReference type="Gene3D" id="1.20.1080.10">
    <property type="entry name" value="Glycerol uptake facilitator protein"/>
    <property type="match status" value="1"/>
</dbReference>
<dbReference type="InParanoid" id="A0A419QDK6"/>
<gene>
    <name evidence="11" type="ORF">CSKR_109746</name>
</gene>
<evidence type="ECO:0000256" key="9">
    <source>
        <dbReference type="ARBA" id="ARBA00023180"/>
    </source>
</evidence>
<evidence type="ECO:0000313" key="11">
    <source>
        <dbReference type="EMBL" id="KAG5441540.1"/>
    </source>
</evidence>
<keyword evidence="6" id="KW-0677">Repeat</keyword>
<dbReference type="InterPro" id="IPR023271">
    <property type="entry name" value="Aquaporin-like"/>
</dbReference>
<dbReference type="InterPro" id="IPR000425">
    <property type="entry name" value="MIP"/>
</dbReference>
<keyword evidence="4" id="KW-1003">Cell membrane</keyword>
<dbReference type="PRINTS" id="PR00783">
    <property type="entry name" value="MINTRINSICP"/>
</dbReference>
<dbReference type="EMBL" id="NIRI02000077">
    <property type="protein sequence ID" value="KAG5441540.1"/>
    <property type="molecule type" value="Genomic_DNA"/>
</dbReference>
<name>A0A419QDK6_CLOSI</name>
<dbReference type="Proteomes" id="UP000286415">
    <property type="component" value="Unassembled WGS sequence"/>
</dbReference>
<dbReference type="GO" id="GO:0015254">
    <property type="term" value="F:glycerol channel activity"/>
    <property type="evidence" value="ECO:0007669"/>
    <property type="project" value="TreeGrafter"/>
</dbReference>
<dbReference type="GO" id="GO:0005886">
    <property type="term" value="C:plasma membrane"/>
    <property type="evidence" value="ECO:0007669"/>
    <property type="project" value="UniProtKB-SubCell"/>
</dbReference>
<dbReference type="OrthoDB" id="3222at2759"/>
<organism evidence="11 12">
    <name type="scientific">Clonorchis sinensis</name>
    <name type="common">Chinese liver fluke</name>
    <dbReference type="NCBI Taxonomy" id="79923"/>
    <lineage>
        <taxon>Eukaryota</taxon>
        <taxon>Metazoa</taxon>
        <taxon>Spiralia</taxon>
        <taxon>Lophotrochozoa</taxon>
        <taxon>Platyhelminthes</taxon>
        <taxon>Trematoda</taxon>
        <taxon>Digenea</taxon>
        <taxon>Opisthorchiida</taxon>
        <taxon>Opisthorchiata</taxon>
        <taxon>Opisthorchiidae</taxon>
        <taxon>Clonorchis</taxon>
    </lineage>
</organism>
<keyword evidence="12" id="KW-1185">Reference proteome</keyword>
<keyword evidence="8" id="KW-0472">Membrane</keyword>
<dbReference type="PANTHER" id="PTHR43829:SF9">
    <property type="entry name" value="AQUAPORIN-9"/>
    <property type="match status" value="1"/>
</dbReference>
<dbReference type="Pfam" id="PF00230">
    <property type="entry name" value="MIP"/>
    <property type="match status" value="1"/>
</dbReference>
<reference evidence="11 12" key="1">
    <citation type="journal article" date="2018" name="Biotechnol. Adv.">
        <title>Improved genomic resources and new bioinformatic workflow for the carcinogenic parasite Clonorchis sinensis: Biotechnological implications.</title>
        <authorList>
            <person name="Wang D."/>
            <person name="Korhonen P.K."/>
            <person name="Gasser R.B."/>
            <person name="Young N.D."/>
        </authorList>
    </citation>
    <scope>NUCLEOTIDE SEQUENCE [LARGE SCALE GENOMIC DNA]</scope>
    <source>
        <strain evidence="11">Cs-k2</strain>
    </source>
</reference>